<sequence length="433" mass="47675">MEASNTAATHVLTIERSVPVAVLPEQDTPGGSIFLSSIDNAALSIISTVYAFNRSDANVAGVIKHALSKVLVYYYPLAGRLAKDSRGKLIVDCEKKLGVPFVEALADCHIENLGDIQIMDSDLLGKLVYRDPTENMLEDGPLLTAQVTRFKCGGFTLGMAIHHSVVDGTAAINFMNSWAEVARGKPLSLIPFHDRTILKSRVPPQIRGPYDDFVHVSDVSDITASYEREQIVFKSFHFDAEKLETIKKMATTGGQVMSSCSNFVALAALVWRARSMALKMKPHQLSKLLIAFDFRSKLGTSLPEEYFGNAILVPGCLCTAGELIDEPISFATGKIKKTIERVTEDYVRSSIDYMDTYYFDPYSVSSLLITSWLRLDYSCIDFGWGGPRQLGTGNPPPNLCFFMREGSENKKGIVVSLGLPLSAMSTFQELVRI</sequence>
<dbReference type="Gene3D" id="3.30.559.10">
    <property type="entry name" value="Chloramphenicol acetyltransferase-like domain"/>
    <property type="match status" value="2"/>
</dbReference>
<gene>
    <name evidence="2" type="ORF">BT93_L2547</name>
</gene>
<proteinExistence type="inferred from homology"/>
<dbReference type="OrthoDB" id="1862401at2759"/>
<protein>
    <submittedName>
        <fullName evidence="2">Uncharacterized protein</fullName>
    </submittedName>
</protein>
<name>A0A8T0CNQ5_CORYI</name>
<evidence type="ECO:0000256" key="1">
    <source>
        <dbReference type="ARBA" id="ARBA00009861"/>
    </source>
</evidence>
<dbReference type="InterPro" id="IPR023213">
    <property type="entry name" value="CAT-like_dom_sf"/>
</dbReference>
<keyword evidence="3" id="KW-1185">Reference proteome</keyword>
<dbReference type="Gramene" id="rna-gnl|WGS:JABURB|Cocit.L2547.1">
    <property type="protein sequence ID" value="cds-KAF7847816.1"/>
    <property type="gene ID" value="gene-BT93_L2547"/>
</dbReference>
<dbReference type="InterPro" id="IPR050317">
    <property type="entry name" value="Plant_Fungal_Acyltransferase"/>
</dbReference>
<reference evidence="2" key="1">
    <citation type="submission" date="2020-05" db="EMBL/GenBank/DDBJ databases">
        <title>WGS assembly of Corymbia citriodora subspecies variegata.</title>
        <authorList>
            <person name="Barry K."/>
            <person name="Hundley H."/>
            <person name="Shu S."/>
            <person name="Jenkins J."/>
            <person name="Grimwood J."/>
            <person name="Baten A."/>
        </authorList>
    </citation>
    <scope>NUCLEOTIDE SEQUENCE</scope>
    <source>
        <strain evidence="2">CV2-018</strain>
    </source>
</reference>
<organism evidence="2 3">
    <name type="scientific">Corymbia citriodora subsp. variegata</name>
    <dbReference type="NCBI Taxonomy" id="360336"/>
    <lineage>
        <taxon>Eukaryota</taxon>
        <taxon>Viridiplantae</taxon>
        <taxon>Streptophyta</taxon>
        <taxon>Embryophyta</taxon>
        <taxon>Tracheophyta</taxon>
        <taxon>Spermatophyta</taxon>
        <taxon>Magnoliopsida</taxon>
        <taxon>eudicotyledons</taxon>
        <taxon>Gunneridae</taxon>
        <taxon>Pentapetalae</taxon>
        <taxon>rosids</taxon>
        <taxon>malvids</taxon>
        <taxon>Myrtales</taxon>
        <taxon>Myrtaceae</taxon>
        <taxon>Myrtoideae</taxon>
        <taxon>Eucalypteae</taxon>
        <taxon>Corymbia</taxon>
    </lineage>
</organism>
<evidence type="ECO:0000313" key="3">
    <source>
        <dbReference type="Proteomes" id="UP000806378"/>
    </source>
</evidence>
<dbReference type="SUPFAM" id="SSF52777">
    <property type="entry name" value="CoA-dependent acyltransferases"/>
    <property type="match status" value="1"/>
</dbReference>
<dbReference type="Proteomes" id="UP000806378">
    <property type="component" value="Unassembled WGS sequence"/>
</dbReference>
<dbReference type="GO" id="GO:0016747">
    <property type="term" value="F:acyltransferase activity, transferring groups other than amino-acyl groups"/>
    <property type="evidence" value="ECO:0007669"/>
    <property type="project" value="TreeGrafter"/>
</dbReference>
<dbReference type="EMBL" id="MU090482">
    <property type="protein sequence ID" value="KAF7847816.1"/>
    <property type="molecule type" value="Genomic_DNA"/>
</dbReference>
<comment type="similarity">
    <text evidence="1">Belongs to the plant acyltransferase family.</text>
</comment>
<dbReference type="AlphaFoldDB" id="A0A8T0CNQ5"/>
<evidence type="ECO:0000313" key="2">
    <source>
        <dbReference type="EMBL" id="KAF7847816.1"/>
    </source>
</evidence>
<dbReference type="Pfam" id="PF02458">
    <property type="entry name" value="Transferase"/>
    <property type="match status" value="1"/>
</dbReference>
<comment type="caution">
    <text evidence="2">The sequence shown here is derived from an EMBL/GenBank/DDBJ whole genome shotgun (WGS) entry which is preliminary data.</text>
</comment>
<dbReference type="PANTHER" id="PTHR31642:SF318">
    <property type="entry name" value="OMEGA-HYDROXYPALMITATE O-FERULOYL TRANSFERASE"/>
    <property type="match status" value="1"/>
</dbReference>
<dbReference type="PANTHER" id="PTHR31642">
    <property type="entry name" value="TRICHOTHECENE 3-O-ACETYLTRANSFERASE"/>
    <property type="match status" value="1"/>
</dbReference>
<accession>A0A8T0CNQ5</accession>